<dbReference type="Pfam" id="PF22022">
    <property type="entry name" value="Phage_int_M"/>
    <property type="match status" value="1"/>
</dbReference>
<dbReference type="InterPro" id="IPR010998">
    <property type="entry name" value="Integrase_recombinase_N"/>
</dbReference>
<accession>A0A328FAY1</accession>
<name>A0A328FAY1_9BACT</name>
<organism evidence="9 10">
    <name type="scientific">Desulfobacter hydrogenophilus</name>
    <dbReference type="NCBI Taxonomy" id="2291"/>
    <lineage>
        <taxon>Bacteria</taxon>
        <taxon>Pseudomonadati</taxon>
        <taxon>Thermodesulfobacteriota</taxon>
        <taxon>Desulfobacteria</taxon>
        <taxon>Desulfobacterales</taxon>
        <taxon>Desulfobacteraceae</taxon>
        <taxon>Desulfobacter</taxon>
    </lineage>
</organism>
<dbReference type="Proteomes" id="UP000293902">
    <property type="component" value="Chromosome"/>
</dbReference>
<sequence length="396" mass="45600">MRLPQERTHYTNRFRFSKKALDRIPPQDRNSKSREKEYSDSEVIGLRLLASKNGRKFFHLRYRFNKRKRVIAIGEYPAVSIADARKRANEFKNLVSQGLDPLMERNKISDSLSFEEFVRKEYIPFAQINKKSWKDDVNKLEKDMIKSFGKLPLAAITTRDIQQYQTRIKTRASAGTSNRHYALLNRLFNLGIEWAFIEQNPCKRVKKFKEAGGRERYLNNDELKRFMEALKSMEPTVATYVIKILMFTGIRLSEALGLLWKNINIENGTALLPNTKAGKARNVILNELARQVMVDMKSFKVNKYVFPGKNPNTHLKGIKRTFEAVKAKAGINDFRAHDIRHTFASIGINKGASLYEIQKLLGHHSSQMTQRYSHLSDQAVRDVSDGVAAQIVEATS</sequence>
<dbReference type="CDD" id="cd00796">
    <property type="entry name" value="INT_Rci_Hp1_C"/>
    <property type="match status" value="1"/>
</dbReference>
<keyword evidence="11" id="KW-1185">Reference proteome</keyword>
<dbReference type="SUPFAM" id="SSF56349">
    <property type="entry name" value="DNA breaking-rejoining enzymes"/>
    <property type="match status" value="1"/>
</dbReference>
<dbReference type="Gene3D" id="3.30.160.390">
    <property type="entry name" value="Integrase, DNA-binding domain"/>
    <property type="match status" value="1"/>
</dbReference>
<dbReference type="GO" id="GO:0015074">
    <property type="term" value="P:DNA integration"/>
    <property type="evidence" value="ECO:0007669"/>
    <property type="project" value="UniProtKB-KW"/>
</dbReference>
<keyword evidence="2" id="KW-0229">DNA integration</keyword>
<reference evidence="8 11" key="2">
    <citation type="submission" date="2019-02" db="EMBL/GenBank/DDBJ databases">
        <title>Complete genome sequence of Desulfobacter hydrogenophilus AcRS1.</title>
        <authorList>
            <person name="Marietou A."/>
            <person name="Lund M.B."/>
            <person name="Marshall I.P.G."/>
            <person name="Schreiber L."/>
            <person name="Jorgensen B."/>
        </authorList>
    </citation>
    <scope>NUCLEOTIDE SEQUENCE [LARGE SCALE GENOMIC DNA]</scope>
    <source>
        <strain evidence="8 11">AcRS1</strain>
    </source>
</reference>
<dbReference type="GO" id="GO:0003677">
    <property type="term" value="F:DNA binding"/>
    <property type="evidence" value="ECO:0007669"/>
    <property type="project" value="UniProtKB-UniRule"/>
</dbReference>
<protein>
    <submittedName>
        <fullName evidence="8">DUF4102 domain-containing protein</fullName>
    </submittedName>
    <submittedName>
        <fullName evidence="9">Site-specific integrase</fullName>
    </submittedName>
</protein>
<dbReference type="InterPro" id="IPR011010">
    <property type="entry name" value="DNA_brk_join_enz"/>
</dbReference>
<dbReference type="PROSITE" id="PS51898">
    <property type="entry name" value="TYR_RECOMBINASE"/>
    <property type="match status" value="1"/>
</dbReference>
<evidence type="ECO:0000313" key="8">
    <source>
        <dbReference type="EMBL" id="QBH14570.1"/>
    </source>
</evidence>
<dbReference type="PROSITE" id="PS51900">
    <property type="entry name" value="CB"/>
    <property type="match status" value="1"/>
</dbReference>
<dbReference type="PANTHER" id="PTHR30629:SF2">
    <property type="entry name" value="PROPHAGE INTEGRASE INTS-RELATED"/>
    <property type="match status" value="1"/>
</dbReference>
<dbReference type="PANTHER" id="PTHR30629">
    <property type="entry name" value="PROPHAGE INTEGRASE"/>
    <property type="match status" value="1"/>
</dbReference>
<evidence type="ECO:0000259" key="6">
    <source>
        <dbReference type="PROSITE" id="PS51898"/>
    </source>
</evidence>
<proteinExistence type="inferred from homology"/>
<dbReference type="RefSeq" id="WP_111960146.1">
    <property type="nucleotide sequence ID" value="NZ_CP036313.1"/>
</dbReference>
<evidence type="ECO:0000313" key="9">
    <source>
        <dbReference type="EMBL" id="RAM00177.1"/>
    </source>
</evidence>
<dbReference type="Pfam" id="PF13356">
    <property type="entry name" value="Arm-DNA-bind_3"/>
    <property type="match status" value="1"/>
</dbReference>
<evidence type="ECO:0000256" key="2">
    <source>
        <dbReference type="ARBA" id="ARBA00022908"/>
    </source>
</evidence>
<dbReference type="InterPro" id="IPR053876">
    <property type="entry name" value="Phage_int_M"/>
</dbReference>
<evidence type="ECO:0000256" key="3">
    <source>
        <dbReference type="ARBA" id="ARBA00023125"/>
    </source>
</evidence>
<dbReference type="InterPro" id="IPR038488">
    <property type="entry name" value="Integrase_DNA-bd_sf"/>
</dbReference>
<evidence type="ECO:0000313" key="10">
    <source>
        <dbReference type="Proteomes" id="UP000248798"/>
    </source>
</evidence>
<evidence type="ECO:0000256" key="4">
    <source>
        <dbReference type="ARBA" id="ARBA00023172"/>
    </source>
</evidence>
<feature type="domain" description="Core-binding (CB)" evidence="7">
    <location>
        <begin position="113"/>
        <end position="192"/>
    </location>
</feature>
<dbReference type="GO" id="GO:0006310">
    <property type="term" value="P:DNA recombination"/>
    <property type="evidence" value="ECO:0007669"/>
    <property type="project" value="UniProtKB-KW"/>
</dbReference>
<dbReference type="InterPro" id="IPR013762">
    <property type="entry name" value="Integrase-like_cat_sf"/>
</dbReference>
<evidence type="ECO:0000256" key="1">
    <source>
        <dbReference type="ARBA" id="ARBA00008857"/>
    </source>
</evidence>
<evidence type="ECO:0000313" key="11">
    <source>
        <dbReference type="Proteomes" id="UP000293902"/>
    </source>
</evidence>
<dbReference type="EMBL" id="QLNI01000060">
    <property type="protein sequence ID" value="RAM00177.1"/>
    <property type="molecule type" value="Genomic_DNA"/>
</dbReference>
<evidence type="ECO:0000256" key="5">
    <source>
        <dbReference type="PROSITE-ProRule" id="PRU01248"/>
    </source>
</evidence>
<gene>
    <name evidence="9" type="ORF">DO021_20500</name>
    <name evidence="8" type="ORF">EYB58_17545</name>
</gene>
<dbReference type="Gene3D" id="1.10.443.10">
    <property type="entry name" value="Intergrase catalytic core"/>
    <property type="match status" value="1"/>
</dbReference>
<dbReference type="Proteomes" id="UP000248798">
    <property type="component" value="Unassembled WGS sequence"/>
</dbReference>
<keyword evidence="4" id="KW-0233">DNA recombination</keyword>
<evidence type="ECO:0000259" key="7">
    <source>
        <dbReference type="PROSITE" id="PS51900"/>
    </source>
</evidence>
<dbReference type="Pfam" id="PF00589">
    <property type="entry name" value="Phage_integrase"/>
    <property type="match status" value="1"/>
</dbReference>
<dbReference type="InterPro" id="IPR025166">
    <property type="entry name" value="Integrase_DNA_bind_dom"/>
</dbReference>
<dbReference type="Gene3D" id="1.10.150.130">
    <property type="match status" value="1"/>
</dbReference>
<reference evidence="9 10" key="1">
    <citation type="submission" date="2018-06" db="EMBL/GenBank/DDBJ databases">
        <title>Complete Genome Sequence of Desulfobacter hydrogenophilus (DSM3380).</title>
        <authorList>
            <person name="Marietou A."/>
            <person name="Schreiber L."/>
            <person name="Marshall I."/>
            <person name="Jorgensen B."/>
        </authorList>
    </citation>
    <scope>NUCLEOTIDE SEQUENCE [LARGE SCALE GENOMIC DNA]</scope>
    <source>
        <strain evidence="9 10">DSM 3380</strain>
    </source>
</reference>
<dbReference type="OrthoDB" id="9789256at2"/>
<dbReference type="EMBL" id="CP036313">
    <property type="protein sequence ID" value="QBH14570.1"/>
    <property type="molecule type" value="Genomic_DNA"/>
</dbReference>
<feature type="domain" description="Tyr recombinase" evidence="6">
    <location>
        <begin position="213"/>
        <end position="385"/>
    </location>
</feature>
<dbReference type="AlphaFoldDB" id="A0A328FAY1"/>
<dbReference type="InterPro" id="IPR044068">
    <property type="entry name" value="CB"/>
</dbReference>
<comment type="similarity">
    <text evidence="1">Belongs to the 'phage' integrase family.</text>
</comment>
<dbReference type="InterPro" id="IPR050808">
    <property type="entry name" value="Phage_Integrase"/>
</dbReference>
<keyword evidence="3 5" id="KW-0238">DNA-binding</keyword>
<dbReference type="InterPro" id="IPR002104">
    <property type="entry name" value="Integrase_catalytic"/>
</dbReference>